<keyword evidence="4 9" id="KW-0349">Heme</keyword>
<dbReference type="GO" id="GO:0005506">
    <property type="term" value="F:iron ion binding"/>
    <property type="evidence" value="ECO:0007669"/>
    <property type="project" value="InterPro"/>
</dbReference>
<dbReference type="InterPro" id="IPR002401">
    <property type="entry name" value="Cyt_P450_E_grp-I"/>
</dbReference>
<dbReference type="OrthoDB" id="2789670at2759"/>
<dbReference type="AlphaFoldDB" id="A0A4V4HAJ5"/>
<evidence type="ECO:0000313" key="10">
    <source>
        <dbReference type="EMBL" id="THU75795.1"/>
    </source>
</evidence>
<dbReference type="CDD" id="cd11065">
    <property type="entry name" value="CYP64-like"/>
    <property type="match status" value="1"/>
</dbReference>
<gene>
    <name evidence="10" type="ORF">K435DRAFT_706416</name>
</gene>
<evidence type="ECO:0000256" key="7">
    <source>
        <dbReference type="ARBA" id="ARBA00023004"/>
    </source>
</evidence>
<dbReference type="InterPro" id="IPR036396">
    <property type="entry name" value="Cyt_P450_sf"/>
</dbReference>
<dbReference type="GO" id="GO:0004497">
    <property type="term" value="F:monooxygenase activity"/>
    <property type="evidence" value="ECO:0007669"/>
    <property type="project" value="UniProtKB-KW"/>
</dbReference>
<organism evidence="10 11">
    <name type="scientific">Dendrothele bispora (strain CBS 962.96)</name>
    <dbReference type="NCBI Taxonomy" id="1314807"/>
    <lineage>
        <taxon>Eukaryota</taxon>
        <taxon>Fungi</taxon>
        <taxon>Dikarya</taxon>
        <taxon>Basidiomycota</taxon>
        <taxon>Agaricomycotina</taxon>
        <taxon>Agaricomycetes</taxon>
        <taxon>Agaricomycetidae</taxon>
        <taxon>Agaricales</taxon>
        <taxon>Agaricales incertae sedis</taxon>
        <taxon>Dendrothele</taxon>
    </lineage>
</organism>
<dbReference type="GO" id="GO:0016705">
    <property type="term" value="F:oxidoreductase activity, acting on paired donors, with incorporation or reduction of molecular oxygen"/>
    <property type="evidence" value="ECO:0007669"/>
    <property type="project" value="InterPro"/>
</dbReference>
<keyword evidence="11" id="KW-1185">Reference proteome</keyword>
<protein>
    <submittedName>
        <fullName evidence="10">Cytochrome P450</fullName>
    </submittedName>
</protein>
<dbReference type="InterPro" id="IPR050364">
    <property type="entry name" value="Cytochrome_P450_fung"/>
</dbReference>
<dbReference type="SUPFAM" id="SSF48264">
    <property type="entry name" value="Cytochrome P450"/>
    <property type="match status" value="1"/>
</dbReference>
<evidence type="ECO:0000256" key="3">
    <source>
        <dbReference type="ARBA" id="ARBA00010617"/>
    </source>
</evidence>
<comment type="pathway">
    <text evidence="2">Secondary metabolite biosynthesis.</text>
</comment>
<dbReference type="Proteomes" id="UP000297245">
    <property type="component" value="Unassembled WGS sequence"/>
</dbReference>
<accession>A0A4V4HAJ5</accession>
<dbReference type="PANTHER" id="PTHR46300">
    <property type="entry name" value="P450, PUTATIVE (EUROFUNG)-RELATED-RELATED"/>
    <property type="match status" value="1"/>
</dbReference>
<keyword evidence="7 9" id="KW-0408">Iron</keyword>
<evidence type="ECO:0000256" key="6">
    <source>
        <dbReference type="ARBA" id="ARBA00023002"/>
    </source>
</evidence>
<comment type="similarity">
    <text evidence="3">Belongs to the cytochrome P450 family.</text>
</comment>
<dbReference type="PRINTS" id="PR00463">
    <property type="entry name" value="EP450I"/>
</dbReference>
<dbReference type="Gene3D" id="1.10.630.10">
    <property type="entry name" value="Cytochrome P450"/>
    <property type="match status" value="1"/>
</dbReference>
<sequence>LTRLPLPPGPPSKLFSGNVHQIPRNEPWKTYAQWSKIFGPVLHLRVYTQRIIVLNTVQAVQDLLDSKSSLYSDRPVVWMYKELVGRKWAVFNISSTHPHFRKYRSLLCSVLGTQDMVKHYQMLQDRDSVVLLRNLHRNPDEFRAHIRRQVHFSVILEFAYGWNVKDQDDYLVSLMAKSFELQAEIVRPGRWLVDVFPFLCFVPSWFPGGGFKQKALEYRRLMDPIDQFPHEWAKEQMASGDYLKSFTSMQMQAHEEGMEEGMEDIIRWCSAALYAGGADTIVSVMSSFFLLMTLNPLAQTRAQEEIDKVLGLDELPTINDRDKLPYVSALIKEVLRWVPPAPLGLPHRVLDDDVYNGYRIPKGSTIVANIWNILHAEELYPKPWEFAPERHIAQEKLGIEPQSSLNPDPQKFVYGFGRRVCPGAQLAGDGLFVNISRILACFNIRKVKDKSGNEIEPAVEFTTTATSHPKPFLCSIIPRASKRTEL</sequence>
<feature type="binding site" description="axial binding residue" evidence="9">
    <location>
        <position position="421"/>
    </location>
    <ligand>
        <name>heme</name>
        <dbReference type="ChEBI" id="CHEBI:30413"/>
    </ligand>
    <ligandPart>
        <name>Fe</name>
        <dbReference type="ChEBI" id="CHEBI:18248"/>
    </ligandPart>
</feature>
<dbReference type="InterPro" id="IPR001128">
    <property type="entry name" value="Cyt_P450"/>
</dbReference>
<dbReference type="PANTHER" id="PTHR46300:SF7">
    <property type="entry name" value="P450, PUTATIVE (EUROFUNG)-RELATED"/>
    <property type="match status" value="1"/>
</dbReference>
<name>A0A4V4HAJ5_DENBC</name>
<dbReference type="GO" id="GO:0020037">
    <property type="term" value="F:heme binding"/>
    <property type="evidence" value="ECO:0007669"/>
    <property type="project" value="InterPro"/>
</dbReference>
<dbReference type="Pfam" id="PF00067">
    <property type="entry name" value="p450"/>
    <property type="match status" value="1"/>
</dbReference>
<keyword evidence="5 9" id="KW-0479">Metal-binding</keyword>
<evidence type="ECO:0000256" key="4">
    <source>
        <dbReference type="ARBA" id="ARBA00022617"/>
    </source>
</evidence>
<comment type="cofactor">
    <cofactor evidence="1 9">
        <name>heme</name>
        <dbReference type="ChEBI" id="CHEBI:30413"/>
    </cofactor>
</comment>
<evidence type="ECO:0000256" key="2">
    <source>
        <dbReference type="ARBA" id="ARBA00005179"/>
    </source>
</evidence>
<evidence type="ECO:0000313" key="11">
    <source>
        <dbReference type="Proteomes" id="UP000297245"/>
    </source>
</evidence>
<keyword evidence="6" id="KW-0560">Oxidoreductase</keyword>
<dbReference type="EMBL" id="ML181522">
    <property type="protein sequence ID" value="THU75795.1"/>
    <property type="molecule type" value="Genomic_DNA"/>
</dbReference>
<evidence type="ECO:0000256" key="9">
    <source>
        <dbReference type="PIRSR" id="PIRSR602401-1"/>
    </source>
</evidence>
<evidence type="ECO:0000256" key="5">
    <source>
        <dbReference type="ARBA" id="ARBA00022723"/>
    </source>
</evidence>
<keyword evidence="8" id="KW-0503">Monooxygenase</keyword>
<evidence type="ECO:0000256" key="1">
    <source>
        <dbReference type="ARBA" id="ARBA00001971"/>
    </source>
</evidence>
<reference evidence="10 11" key="1">
    <citation type="journal article" date="2019" name="Nat. Ecol. Evol.">
        <title>Megaphylogeny resolves global patterns of mushroom evolution.</title>
        <authorList>
            <person name="Varga T."/>
            <person name="Krizsan K."/>
            <person name="Foldi C."/>
            <person name="Dima B."/>
            <person name="Sanchez-Garcia M."/>
            <person name="Sanchez-Ramirez S."/>
            <person name="Szollosi G.J."/>
            <person name="Szarkandi J.G."/>
            <person name="Papp V."/>
            <person name="Albert L."/>
            <person name="Andreopoulos W."/>
            <person name="Angelini C."/>
            <person name="Antonin V."/>
            <person name="Barry K.W."/>
            <person name="Bougher N.L."/>
            <person name="Buchanan P."/>
            <person name="Buyck B."/>
            <person name="Bense V."/>
            <person name="Catcheside P."/>
            <person name="Chovatia M."/>
            <person name="Cooper J."/>
            <person name="Damon W."/>
            <person name="Desjardin D."/>
            <person name="Finy P."/>
            <person name="Geml J."/>
            <person name="Haridas S."/>
            <person name="Hughes K."/>
            <person name="Justo A."/>
            <person name="Karasinski D."/>
            <person name="Kautmanova I."/>
            <person name="Kiss B."/>
            <person name="Kocsube S."/>
            <person name="Kotiranta H."/>
            <person name="LaButti K.M."/>
            <person name="Lechner B.E."/>
            <person name="Liimatainen K."/>
            <person name="Lipzen A."/>
            <person name="Lukacs Z."/>
            <person name="Mihaltcheva S."/>
            <person name="Morgado L.N."/>
            <person name="Niskanen T."/>
            <person name="Noordeloos M.E."/>
            <person name="Ohm R.A."/>
            <person name="Ortiz-Santana B."/>
            <person name="Ovrebo C."/>
            <person name="Racz N."/>
            <person name="Riley R."/>
            <person name="Savchenko A."/>
            <person name="Shiryaev A."/>
            <person name="Soop K."/>
            <person name="Spirin V."/>
            <person name="Szebenyi C."/>
            <person name="Tomsovsky M."/>
            <person name="Tulloss R.E."/>
            <person name="Uehling J."/>
            <person name="Grigoriev I.V."/>
            <person name="Vagvolgyi C."/>
            <person name="Papp T."/>
            <person name="Martin F.M."/>
            <person name="Miettinen O."/>
            <person name="Hibbett D.S."/>
            <person name="Nagy L.G."/>
        </authorList>
    </citation>
    <scope>NUCLEOTIDE SEQUENCE [LARGE SCALE GENOMIC DNA]</scope>
    <source>
        <strain evidence="10 11">CBS 962.96</strain>
    </source>
</reference>
<feature type="non-terminal residue" evidence="10">
    <location>
        <position position="1"/>
    </location>
</feature>
<evidence type="ECO:0000256" key="8">
    <source>
        <dbReference type="ARBA" id="ARBA00023033"/>
    </source>
</evidence>
<proteinExistence type="inferred from homology"/>